<dbReference type="InterPro" id="IPR029063">
    <property type="entry name" value="SAM-dependent_MTases_sf"/>
</dbReference>
<gene>
    <name evidence="2" type="ordered locus">Metin_0236</name>
</gene>
<name>D5VQQ4_METIM</name>
<feature type="domain" description="MnmC-like methyltransferase" evidence="1">
    <location>
        <begin position="133"/>
        <end position="248"/>
    </location>
</feature>
<dbReference type="EMBL" id="CP002009">
    <property type="protein sequence ID" value="ADG12907.1"/>
    <property type="molecule type" value="Genomic_DNA"/>
</dbReference>
<dbReference type="PANTHER" id="PTHR39963">
    <property type="entry name" value="SLL0983 PROTEIN"/>
    <property type="match status" value="1"/>
</dbReference>
<sequence length="353" mass="41804">MVKIMLPQREALKVIRKYIPIYDGDNEEKLKVRILEEIKKFLVKTEDGTFTLKAEDENEKMHSSMGSLKEAIYKFVKPTELEYKKKPFILDLCSGLTYNAVSALHFNKDAKIHMVEICEEVLFLSLFLEIPFKEHEIVKDKIREYFLNKLGYSYKSKYKNIILDVADARKINLYNYDIIFHDAFSPKRDPTLYTYNFLKKLYSHLNKEGVLVSYSSSIPFRRALVESNYIIVERKSPERKRGITLAYKEKSTEERINEVDERLIALSINSIPYIDKNLSWSREKIKEYREKIKREIKNELIKKNIYIPTKKIRAGKVSEKILKIQKERGNSTEIIKRMSEVIGWDSILRKYLN</sequence>
<proteinExistence type="predicted"/>
<dbReference type="SUPFAM" id="SSF53335">
    <property type="entry name" value="S-adenosyl-L-methionine-dependent methyltransferases"/>
    <property type="match status" value="1"/>
</dbReference>
<dbReference type="PANTHER" id="PTHR39963:SF1">
    <property type="entry name" value="MNMC-LIKE METHYLTRANSFERASE DOMAIN-CONTAINING PROTEIN"/>
    <property type="match status" value="1"/>
</dbReference>
<dbReference type="Gene3D" id="3.40.50.150">
    <property type="entry name" value="Vaccinia Virus protein VP39"/>
    <property type="match status" value="1"/>
</dbReference>
<evidence type="ECO:0000313" key="2">
    <source>
        <dbReference type="EMBL" id="ADG12907.1"/>
    </source>
</evidence>
<dbReference type="STRING" id="573063.Metin_0236"/>
<dbReference type="HOGENOM" id="CLU_052777_0_0_2"/>
<accession>D5VQQ4</accession>
<dbReference type="GO" id="GO:0016645">
    <property type="term" value="F:oxidoreductase activity, acting on the CH-NH group of donors"/>
    <property type="evidence" value="ECO:0007669"/>
    <property type="project" value="InterPro"/>
</dbReference>
<evidence type="ECO:0000259" key="1">
    <source>
        <dbReference type="Pfam" id="PF05430"/>
    </source>
</evidence>
<protein>
    <recommendedName>
        <fullName evidence="1">MnmC-like methyltransferase domain-containing protein</fullName>
    </recommendedName>
</protein>
<dbReference type="Proteomes" id="UP000002061">
    <property type="component" value="Chromosome"/>
</dbReference>
<evidence type="ECO:0000313" key="3">
    <source>
        <dbReference type="Proteomes" id="UP000002061"/>
    </source>
</evidence>
<reference evidence="2" key="1">
    <citation type="submission" date="2010-04" db="EMBL/GenBank/DDBJ databases">
        <title>Complete sequence of Methanocaldococcus infernus ME.</title>
        <authorList>
            <consortium name="US DOE Joint Genome Institute"/>
            <person name="Lucas S."/>
            <person name="Copeland A."/>
            <person name="Lapidus A."/>
            <person name="Cheng J.-F."/>
            <person name="Bruce D."/>
            <person name="Goodwin L."/>
            <person name="Pitluck S."/>
            <person name="Munk A.C."/>
            <person name="Detter J.C."/>
            <person name="Han C."/>
            <person name="Tapia R."/>
            <person name="Land M."/>
            <person name="Hauser L."/>
            <person name="Kyrpides N."/>
            <person name="Mikhailova N."/>
            <person name="Sieprawska-Lupa M."/>
            <person name="Whitman W.B."/>
            <person name="Woyke T."/>
        </authorList>
    </citation>
    <scope>NUCLEOTIDE SEQUENCE [LARGE SCALE GENOMIC DNA]</scope>
    <source>
        <strain evidence="2">ME</strain>
    </source>
</reference>
<dbReference type="KEGG" id="mif:Metin_0236"/>
<dbReference type="AlphaFoldDB" id="D5VQQ4"/>
<dbReference type="InterPro" id="IPR008471">
    <property type="entry name" value="MnmC-like_methylTransf"/>
</dbReference>
<keyword evidence="3" id="KW-1185">Reference proteome</keyword>
<dbReference type="Pfam" id="PF05430">
    <property type="entry name" value="Methyltransf_30"/>
    <property type="match status" value="1"/>
</dbReference>
<dbReference type="eggNOG" id="arCOG00120">
    <property type="taxonomic scope" value="Archaea"/>
</dbReference>
<organism evidence="2 3">
    <name type="scientific">Methanocaldococcus infernus (strain DSM 11812 / JCM 15783 / ME)</name>
    <dbReference type="NCBI Taxonomy" id="573063"/>
    <lineage>
        <taxon>Archaea</taxon>
        <taxon>Methanobacteriati</taxon>
        <taxon>Methanobacteriota</taxon>
        <taxon>Methanomada group</taxon>
        <taxon>Methanococci</taxon>
        <taxon>Methanococcales</taxon>
        <taxon>Methanocaldococcaceae</taxon>
        <taxon>Methanocaldococcus</taxon>
    </lineage>
</organism>